<organism evidence="8 9">
    <name type="scientific">Pseudoflavonifractor hominis</name>
    <dbReference type="NCBI Taxonomy" id="2763059"/>
    <lineage>
        <taxon>Bacteria</taxon>
        <taxon>Bacillati</taxon>
        <taxon>Bacillota</taxon>
        <taxon>Clostridia</taxon>
        <taxon>Eubacteriales</taxon>
        <taxon>Oscillospiraceae</taxon>
        <taxon>Pseudoflavonifractor</taxon>
    </lineage>
</organism>
<evidence type="ECO:0000256" key="3">
    <source>
        <dbReference type="ARBA" id="ARBA00022759"/>
    </source>
</evidence>
<evidence type="ECO:0000313" key="9">
    <source>
        <dbReference type="Proteomes" id="UP000660021"/>
    </source>
</evidence>
<dbReference type="InterPro" id="IPR013527">
    <property type="entry name" value="YicC-like_N"/>
</dbReference>
<evidence type="ECO:0000256" key="1">
    <source>
        <dbReference type="ARBA" id="ARBA00001968"/>
    </source>
</evidence>
<reference evidence="8 9" key="1">
    <citation type="submission" date="2020-08" db="EMBL/GenBank/DDBJ databases">
        <title>Genome public.</title>
        <authorList>
            <person name="Liu C."/>
            <person name="Sun Q."/>
        </authorList>
    </citation>
    <scope>NUCLEOTIDE SEQUENCE [LARGE SCALE GENOMIC DNA]</scope>
    <source>
        <strain evidence="8 9">New-38</strain>
    </source>
</reference>
<feature type="domain" description="Endoribonuclease YicC-like N-terminal" evidence="6">
    <location>
        <begin position="1"/>
        <end position="152"/>
    </location>
</feature>
<dbReference type="PANTHER" id="PTHR30636">
    <property type="entry name" value="UPF0701 PROTEIN YICC"/>
    <property type="match status" value="1"/>
</dbReference>
<feature type="domain" description="Endoribonuclease YicC-like C-terminal" evidence="7">
    <location>
        <begin position="169"/>
        <end position="288"/>
    </location>
</feature>
<keyword evidence="4" id="KW-0378">Hydrolase</keyword>
<dbReference type="NCBIfam" id="TIGR00255">
    <property type="entry name" value="YicC/YloC family endoribonuclease"/>
    <property type="match status" value="1"/>
</dbReference>
<comment type="caution">
    <text evidence="8">The sequence shown here is derived from an EMBL/GenBank/DDBJ whole genome shotgun (WGS) entry which is preliminary data.</text>
</comment>
<comment type="cofactor">
    <cofactor evidence="1">
        <name>a divalent metal cation</name>
        <dbReference type="ChEBI" id="CHEBI:60240"/>
    </cofactor>
</comment>
<keyword evidence="9" id="KW-1185">Reference proteome</keyword>
<dbReference type="EMBL" id="JACOPR010000005">
    <property type="protein sequence ID" value="MBC5731052.1"/>
    <property type="molecule type" value="Genomic_DNA"/>
</dbReference>
<evidence type="ECO:0000256" key="4">
    <source>
        <dbReference type="ARBA" id="ARBA00022801"/>
    </source>
</evidence>
<dbReference type="RefSeq" id="WP_180956851.1">
    <property type="nucleotide sequence ID" value="NZ_JACOPR010000005.1"/>
</dbReference>
<proteinExistence type="inferred from homology"/>
<evidence type="ECO:0000256" key="2">
    <source>
        <dbReference type="ARBA" id="ARBA00022722"/>
    </source>
</evidence>
<keyword evidence="3" id="KW-0255">Endonuclease</keyword>
<comment type="similarity">
    <text evidence="5">Belongs to the YicC/YloC family.</text>
</comment>
<evidence type="ECO:0000259" key="6">
    <source>
        <dbReference type="Pfam" id="PF03755"/>
    </source>
</evidence>
<accession>A0ABR7HU71</accession>
<dbReference type="Pfam" id="PF03755">
    <property type="entry name" value="YicC-like_N"/>
    <property type="match status" value="1"/>
</dbReference>
<evidence type="ECO:0000313" key="8">
    <source>
        <dbReference type="EMBL" id="MBC5731052.1"/>
    </source>
</evidence>
<sequence length="288" mass="32088">MTGYGRGEAVLHGRPITVELRSVNNRYLDCNIKLPRIYVFAEDAIKAKVQESISRGKVDVFVTIGPSEGGDVNISVNRPVADGYYKALCDLRDSYGLKDDISVSLLSRLPDVFLVEKNQEDLEAVSADLCEVLGLALKDFDAMREREGEKLVQDVRSRAATIAALTGKVEERSPGIVADYRARLESKMAEVLQNTQIDESRILTEAAIFADKVAVDEETVRLRSHLSQLEHMLSGDGPVGRKLDFLIQEFNREANTIGSKCSDIETARYVVEIKGEIEKIREQIQNIE</sequence>
<protein>
    <submittedName>
        <fullName evidence="8">YicC family protein</fullName>
    </submittedName>
</protein>
<evidence type="ECO:0000256" key="5">
    <source>
        <dbReference type="ARBA" id="ARBA00035648"/>
    </source>
</evidence>
<evidence type="ECO:0000259" key="7">
    <source>
        <dbReference type="Pfam" id="PF08340"/>
    </source>
</evidence>
<keyword evidence="2" id="KW-0540">Nuclease</keyword>
<dbReference type="Proteomes" id="UP000660021">
    <property type="component" value="Unassembled WGS sequence"/>
</dbReference>
<gene>
    <name evidence="8" type="ORF">H8S34_09450</name>
</gene>
<dbReference type="InterPro" id="IPR005229">
    <property type="entry name" value="YicC/YloC-like"/>
</dbReference>
<dbReference type="InterPro" id="IPR013551">
    <property type="entry name" value="YicC-like_C"/>
</dbReference>
<dbReference type="Pfam" id="PF08340">
    <property type="entry name" value="YicC-like_C"/>
    <property type="match status" value="1"/>
</dbReference>
<name>A0ABR7HU71_9FIRM</name>
<dbReference type="PANTHER" id="PTHR30636:SF3">
    <property type="entry name" value="UPF0701 PROTEIN YICC"/>
    <property type="match status" value="1"/>
</dbReference>